<dbReference type="InterPro" id="IPR045262">
    <property type="entry name" value="STP/PLT_plant"/>
</dbReference>
<dbReference type="Pfam" id="PF00083">
    <property type="entry name" value="Sugar_tr"/>
    <property type="match status" value="1"/>
</dbReference>
<keyword evidence="4" id="KW-0762">Sugar transport</keyword>
<feature type="transmembrane region" description="Helical" evidence="11">
    <location>
        <begin position="258"/>
        <end position="275"/>
    </location>
</feature>
<comment type="caution">
    <text evidence="13">The sequence shown here is derived from an EMBL/GenBank/DDBJ whole genome shotgun (WGS) entry which is preliminary data.</text>
</comment>
<feature type="transmembrane region" description="Helical" evidence="11">
    <location>
        <begin position="453"/>
        <end position="471"/>
    </location>
</feature>
<evidence type="ECO:0000313" key="14">
    <source>
        <dbReference type="Proteomes" id="UP001318860"/>
    </source>
</evidence>
<evidence type="ECO:0000256" key="10">
    <source>
        <dbReference type="RuleBase" id="RU003346"/>
    </source>
</evidence>
<evidence type="ECO:0000256" key="4">
    <source>
        <dbReference type="ARBA" id="ARBA00022597"/>
    </source>
</evidence>
<reference evidence="13 14" key="1">
    <citation type="journal article" date="2021" name="Comput. Struct. Biotechnol. J.">
        <title>De novo genome assembly of the potent medicinal plant Rehmannia glutinosa using nanopore technology.</title>
        <authorList>
            <person name="Ma L."/>
            <person name="Dong C."/>
            <person name="Song C."/>
            <person name="Wang X."/>
            <person name="Zheng X."/>
            <person name="Niu Y."/>
            <person name="Chen S."/>
            <person name="Feng W."/>
        </authorList>
    </citation>
    <scope>NUCLEOTIDE SEQUENCE [LARGE SCALE GENOMIC DNA]</scope>
    <source>
        <strain evidence="13">DH-2019</strain>
    </source>
</reference>
<comment type="similarity">
    <text evidence="9">Belongs to the major facilitator superfamily. Phosphate:H(+) symporter (TC 2.A.1.9) family.</text>
</comment>
<dbReference type="InterPro" id="IPR020846">
    <property type="entry name" value="MFS_dom"/>
</dbReference>
<feature type="transmembrane region" description="Helical" evidence="11">
    <location>
        <begin position="134"/>
        <end position="163"/>
    </location>
</feature>
<proteinExistence type="inferred from homology"/>
<dbReference type="PANTHER" id="PTHR23500:SF424">
    <property type="entry name" value="POLYOL TRANSPORTER 5"/>
    <property type="match status" value="1"/>
</dbReference>
<dbReference type="NCBIfam" id="TIGR00879">
    <property type="entry name" value="SP"/>
    <property type="match status" value="1"/>
</dbReference>
<evidence type="ECO:0000256" key="8">
    <source>
        <dbReference type="ARBA" id="ARBA00023136"/>
    </source>
</evidence>
<dbReference type="Proteomes" id="UP001318860">
    <property type="component" value="Unassembled WGS sequence"/>
</dbReference>
<evidence type="ECO:0000256" key="5">
    <source>
        <dbReference type="ARBA" id="ARBA00022692"/>
    </source>
</evidence>
<accession>A0ABR0XJW8</accession>
<evidence type="ECO:0000313" key="13">
    <source>
        <dbReference type="EMBL" id="KAK6159441.1"/>
    </source>
</evidence>
<feature type="transmembrane region" description="Helical" evidence="11">
    <location>
        <begin position="175"/>
        <end position="193"/>
    </location>
</feature>
<name>A0ABR0XJW8_REHGL</name>
<evidence type="ECO:0000256" key="9">
    <source>
        <dbReference type="ARBA" id="ARBA00044504"/>
    </source>
</evidence>
<comment type="subcellular location">
    <subcellularLocation>
        <location evidence="1">Membrane</location>
        <topology evidence="1">Multi-pass membrane protein</topology>
    </subcellularLocation>
</comment>
<dbReference type="Gene3D" id="1.20.1250.20">
    <property type="entry name" value="MFS general substrate transporter like domains"/>
    <property type="match status" value="1"/>
</dbReference>
<evidence type="ECO:0000256" key="2">
    <source>
        <dbReference type="ARBA" id="ARBA00010992"/>
    </source>
</evidence>
<gene>
    <name evidence="13" type="ORF">DH2020_006755</name>
</gene>
<organism evidence="13 14">
    <name type="scientific">Rehmannia glutinosa</name>
    <name type="common">Chinese foxglove</name>
    <dbReference type="NCBI Taxonomy" id="99300"/>
    <lineage>
        <taxon>Eukaryota</taxon>
        <taxon>Viridiplantae</taxon>
        <taxon>Streptophyta</taxon>
        <taxon>Embryophyta</taxon>
        <taxon>Tracheophyta</taxon>
        <taxon>Spermatophyta</taxon>
        <taxon>Magnoliopsida</taxon>
        <taxon>eudicotyledons</taxon>
        <taxon>Gunneridae</taxon>
        <taxon>Pentapetalae</taxon>
        <taxon>asterids</taxon>
        <taxon>lamiids</taxon>
        <taxon>Lamiales</taxon>
        <taxon>Orobanchaceae</taxon>
        <taxon>Rehmannieae</taxon>
        <taxon>Rehmannia</taxon>
    </lineage>
</organism>
<feature type="transmembrane region" description="Helical" evidence="11">
    <location>
        <begin position="205"/>
        <end position="227"/>
    </location>
</feature>
<evidence type="ECO:0000256" key="11">
    <source>
        <dbReference type="SAM" id="Phobius"/>
    </source>
</evidence>
<comment type="similarity">
    <text evidence="2 10">Belongs to the major facilitator superfamily. Sugar transporter (TC 2.A.1.1) family.</text>
</comment>
<sequence>MSGRETVVVGSSEAGRTEKAWGGRWEAGGAWQAWGKKASGENTSWGNPQNAALKTYSPGEKEVGPIIRYYQALPVVVDHPTTKRKSFSLIDNLSFGLLKWLAGYQRKTTPSLLGNRIYPYPPSTRPKNQKRNKYALACSFLASMTSILLGYDIGVMSGAIIYIKKDLDITDVQKEVVMGILNLYSLLGSAAAGRTSDWIGRRYTIIFAGAIFFAGALLMGFATNYAFLMVGRFVAGIGVGYALMIAPVYTAEVAPASLILVSSILLGYVSNYAFSKLPLYLGWRFMLGIGAIPSVFIAVAVLAMPESPRWLVMQGRLGDAKKVLDKTSDSSEESKLRLSEIKEAAGIPEHCNDDIVSVPKRHHGKACGGSSDPPHAAVRHILICAIGIHFFQQASGIDSVVLYSPEIFERAGITNDTDKLLATMAVGFTKTIFILVATFLLDKIGRRPLLLSSVAGMILSLVGLGIGLTIIENSDHKLVWAIALCISTVLSFVAFFSIGMGPIAWVYSSEIFPLRLRAQGCSMGVAVNRVTSGVISMTFISLYDGITIGGAFFLYAGIGLVSLVFFYALLPRLEGKR</sequence>
<evidence type="ECO:0000256" key="7">
    <source>
        <dbReference type="ARBA" id="ARBA00022989"/>
    </source>
</evidence>
<dbReference type="InterPro" id="IPR003663">
    <property type="entry name" value="Sugar/inositol_transpt"/>
</dbReference>
<evidence type="ECO:0000256" key="3">
    <source>
        <dbReference type="ARBA" id="ARBA00022448"/>
    </source>
</evidence>
<keyword evidence="7 11" id="KW-1133">Transmembrane helix</keyword>
<keyword evidence="3 10" id="KW-0813">Transport</keyword>
<keyword evidence="14" id="KW-1185">Reference proteome</keyword>
<dbReference type="PROSITE" id="PS00216">
    <property type="entry name" value="SUGAR_TRANSPORT_1"/>
    <property type="match status" value="1"/>
</dbReference>
<dbReference type="InterPro" id="IPR036259">
    <property type="entry name" value="MFS_trans_sf"/>
</dbReference>
<feature type="transmembrane region" description="Helical" evidence="11">
    <location>
        <begin position="420"/>
        <end position="441"/>
    </location>
</feature>
<evidence type="ECO:0000259" key="12">
    <source>
        <dbReference type="PROSITE" id="PS50850"/>
    </source>
</evidence>
<dbReference type="InterPro" id="IPR005829">
    <property type="entry name" value="Sugar_transporter_CS"/>
</dbReference>
<dbReference type="SUPFAM" id="SSF103473">
    <property type="entry name" value="MFS general substrate transporter"/>
    <property type="match status" value="1"/>
</dbReference>
<feature type="transmembrane region" description="Helical" evidence="11">
    <location>
        <begin position="281"/>
        <end position="304"/>
    </location>
</feature>
<feature type="domain" description="Major facilitator superfamily (MFS) profile" evidence="12">
    <location>
        <begin position="138"/>
        <end position="574"/>
    </location>
</feature>
<dbReference type="PRINTS" id="PR00171">
    <property type="entry name" value="SUGRTRNSPORT"/>
</dbReference>
<feature type="transmembrane region" description="Helical" evidence="11">
    <location>
        <begin position="478"/>
        <end position="507"/>
    </location>
</feature>
<dbReference type="PROSITE" id="PS50850">
    <property type="entry name" value="MFS"/>
    <property type="match status" value="1"/>
</dbReference>
<evidence type="ECO:0000256" key="1">
    <source>
        <dbReference type="ARBA" id="ARBA00004141"/>
    </source>
</evidence>
<dbReference type="EMBL" id="JABTTQ020000004">
    <property type="protein sequence ID" value="KAK6159441.1"/>
    <property type="molecule type" value="Genomic_DNA"/>
</dbReference>
<dbReference type="InterPro" id="IPR005828">
    <property type="entry name" value="MFS_sugar_transport-like"/>
</dbReference>
<keyword evidence="8 11" id="KW-0472">Membrane</keyword>
<protein>
    <recommendedName>
        <fullName evidence="12">Major facilitator superfamily (MFS) profile domain-containing protein</fullName>
    </recommendedName>
</protein>
<evidence type="ECO:0000256" key="6">
    <source>
        <dbReference type="ARBA" id="ARBA00022847"/>
    </source>
</evidence>
<keyword evidence="6" id="KW-0769">Symport</keyword>
<dbReference type="PANTHER" id="PTHR23500">
    <property type="entry name" value="SOLUTE CARRIER FAMILY 2, FACILITATED GLUCOSE TRANSPORTER"/>
    <property type="match status" value="1"/>
</dbReference>
<feature type="transmembrane region" description="Helical" evidence="11">
    <location>
        <begin position="546"/>
        <end position="570"/>
    </location>
</feature>
<keyword evidence="5 11" id="KW-0812">Transmembrane</keyword>